<dbReference type="PANTHER" id="PTHR10887">
    <property type="entry name" value="DNA2/NAM7 HELICASE FAMILY"/>
    <property type="match status" value="1"/>
</dbReference>
<proteinExistence type="predicted"/>
<sequence>MNITTEKRIFKSLKKITNLNIVKEVLYSDDNMGAIETSLSKTNCTHKSSVELIWGPPENKDSCFRLGIRGDVEEIFLENKVRALKKLQPFDFQEENTITKICLERASLVICTASHSYNLHNLRNEPFQFLVIDKAAQLKEAESTIPLQLPGIMHVVLVGDECQLSAMVTSDMSTKWECILRLVSFKGSSIPDNPKTVPR</sequence>
<dbReference type="Proteomes" id="UP000215914">
    <property type="component" value="Unassembled WGS sequence"/>
</dbReference>
<reference evidence="2" key="2">
    <citation type="submission" date="2020-06" db="EMBL/GenBank/DDBJ databases">
        <title>Helianthus annuus Genome sequencing and assembly Release 2.</title>
        <authorList>
            <person name="Gouzy J."/>
            <person name="Langlade N."/>
            <person name="Munos S."/>
        </authorList>
    </citation>
    <scope>NUCLEOTIDE SEQUENCE</scope>
    <source>
        <tissue evidence="2">Leaves</tissue>
    </source>
</reference>
<name>A0A9K3NCG2_HELAN</name>
<protein>
    <recommendedName>
        <fullName evidence="1">DNA2/NAM7 helicase helicase domain-containing protein</fullName>
    </recommendedName>
</protein>
<dbReference type="Pfam" id="PF13086">
    <property type="entry name" value="AAA_11"/>
    <property type="match status" value="1"/>
</dbReference>
<dbReference type="AlphaFoldDB" id="A0A9K3NCG2"/>
<evidence type="ECO:0000313" key="2">
    <source>
        <dbReference type="EMBL" id="KAF5794705.1"/>
    </source>
</evidence>
<evidence type="ECO:0000259" key="1">
    <source>
        <dbReference type="Pfam" id="PF13086"/>
    </source>
</evidence>
<dbReference type="InterPro" id="IPR041677">
    <property type="entry name" value="DNA2/NAM7_AAA_11"/>
</dbReference>
<dbReference type="Gene3D" id="3.40.50.300">
    <property type="entry name" value="P-loop containing nucleotide triphosphate hydrolases"/>
    <property type="match status" value="1"/>
</dbReference>
<dbReference type="EMBL" id="MNCJ02000323">
    <property type="protein sequence ID" value="KAF5794705.1"/>
    <property type="molecule type" value="Genomic_DNA"/>
</dbReference>
<comment type="caution">
    <text evidence="2">The sequence shown here is derived from an EMBL/GenBank/DDBJ whole genome shotgun (WGS) entry which is preliminary data.</text>
</comment>
<evidence type="ECO:0000313" key="3">
    <source>
        <dbReference type="Proteomes" id="UP000215914"/>
    </source>
</evidence>
<dbReference type="Gramene" id="mRNA:HanXRQr2_Chr08g0331171">
    <property type="protein sequence ID" value="mRNA:HanXRQr2_Chr08g0331171"/>
    <property type="gene ID" value="HanXRQr2_Chr08g0331171"/>
</dbReference>
<dbReference type="InterPro" id="IPR027417">
    <property type="entry name" value="P-loop_NTPase"/>
</dbReference>
<organism evidence="2 3">
    <name type="scientific">Helianthus annuus</name>
    <name type="common">Common sunflower</name>
    <dbReference type="NCBI Taxonomy" id="4232"/>
    <lineage>
        <taxon>Eukaryota</taxon>
        <taxon>Viridiplantae</taxon>
        <taxon>Streptophyta</taxon>
        <taxon>Embryophyta</taxon>
        <taxon>Tracheophyta</taxon>
        <taxon>Spermatophyta</taxon>
        <taxon>Magnoliopsida</taxon>
        <taxon>eudicotyledons</taxon>
        <taxon>Gunneridae</taxon>
        <taxon>Pentapetalae</taxon>
        <taxon>asterids</taxon>
        <taxon>campanulids</taxon>
        <taxon>Asterales</taxon>
        <taxon>Asteraceae</taxon>
        <taxon>Asteroideae</taxon>
        <taxon>Heliantheae alliance</taxon>
        <taxon>Heliantheae</taxon>
        <taxon>Helianthus</taxon>
    </lineage>
</organism>
<dbReference type="PANTHER" id="PTHR10887:SF515">
    <property type="entry name" value="P-LOOP CONTAINING NUCLEOSIDE TRIPHOSPHATE HYDROLASES SUPERFAMILY PROTEIN"/>
    <property type="match status" value="1"/>
</dbReference>
<accession>A0A9K3NCG2</accession>
<feature type="domain" description="DNA2/NAM7 helicase helicase" evidence="1">
    <location>
        <begin position="92"/>
        <end position="170"/>
    </location>
</feature>
<reference evidence="2" key="1">
    <citation type="journal article" date="2017" name="Nature">
        <title>The sunflower genome provides insights into oil metabolism, flowering and Asterid evolution.</title>
        <authorList>
            <person name="Badouin H."/>
            <person name="Gouzy J."/>
            <person name="Grassa C.J."/>
            <person name="Murat F."/>
            <person name="Staton S.E."/>
            <person name="Cottret L."/>
            <person name="Lelandais-Briere C."/>
            <person name="Owens G.L."/>
            <person name="Carrere S."/>
            <person name="Mayjonade B."/>
            <person name="Legrand L."/>
            <person name="Gill N."/>
            <person name="Kane N.C."/>
            <person name="Bowers J.E."/>
            <person name="Hubner S."/>
            <person name="Bellec A."/>
            <person name="Berard A."/>
            <person name="Berges H."/>
            <person name="Blanchet N."/>
            <person name="Boniface M.C."/>
            <person name="Brunel D."/>
            <person name="Catrice O."/>
            <person name="Chaidir N."/>
            <person name="Claudel C."/>
            <person name="Donnadieu C."/>
            <person name="Faraut T."/>
            <person name="Fievet G."/>
            <person name="Helmstetter N."/>
            <person name="King M."/>
            <person name="Knapp S.J."/>
            <person name="Lai Z."/>
            <person name="Le Paslier M.C."/>
            <person name="Lippi Y."/>
            <person name="Lorenzon L."/>
            <person name="Mandel J.R."/>
            <person name="Marage G."/>
            <person name="Marchand G."/>
            <person name="Marquand E."/>
            <person name="Bret-Mestries E."/>
            <person name="Morien E."/>
            <person name="Nambeesan S."/>
            <person name="Nguyen T."/>
            <person name="Pegot-Espagnet P."/>
            <person name="Pouilly N."/>
            <person name="Raftis F."/>
            <person name="Sallet E."/>
            <person name="Schiex T."/>
            <person name="Thomas J."/>
            <person name="Vandecasteele C."/>
            <person name="Vares D."/>
            <person name="Vear F."/>
            <person name="Vautrin S."/>
            <person name="Crespi M."/>
            <person name="Mangin B."/>
            <person name="Burke J.M."/>
            <person name="Salse J."/>
            <person name="Munos S."/>
            <person name="Vincourt P."/>
            <person name="Rieseberg L.H."/>
            <person name="Langlade N.B."/>
        </authorList>
    </citation>
    <scope>NUCLEOTIDE SEQUENCE</scope>
    <source>
        <tissue evidence="2">Leaves</tissue>
    </source>
</reference>
<gene>
    <name evidence="2" type="ORF">HanXRQr2_Chr08g0331171</name>
</gene>
<keyword evidence="3" id="KW-1185">Reference proteome</keyword>
<dbReference type="InterPro" id="IPR045055">
    <property type="entry name" value="DNA2/NAM7-like"/>
</dbReference>
<dbReference type="GO" id="GO:0004386">
    <property type="term" value="F:helicase activity"/>
    <property type="evidence" value="ECO:0007669"/>
    <property type="project" value="InterPro"/>
</dbReference>